<proteinExistence type="predicted"/>
<accession>X0YT19</accession>
<name>X0YT19_9ZZZZ</name>
<dbReference type="AlphaFoldDB" id="X0YT19"/>
<organism evidence="1">
    <name type="scientific">marine sediment metagenome</name>
    <dbReference type="NCBI Taxonomy" id="412755"/>
    <lineage>
        <taxon>unclassified sequences</taxon>
        <taxon>metagenomes</taxon>
        <taxon>ecological metagenomes</taxon>
    </lineage>
</organism>
<feature type="non-terminal residue" evidence="1">
    <location>
        <position position="1"/>
    </location>
</feature>
<gene>
    <name evidence="1" type="ORF">S01H1_80763</name>
</gene>
<comment type="caution">
    <text evidence="1">The sequence shown here is derived from an EMBL/GenBank/DDBJ whole genome shotgun (WGS) entry which is preliminary data.</text>
</comment>
<dbReference type="EMBL" id="BARS01054569">
    <property type="protein sequence ID" value="GAG49917.1"/>
    <property type="molecule type" value="Genomic_DNA"/>
</dbReference>
<sequence length="61" mass="7331">TIPRHKKKGVMIADTFDMYSPKYIWTHYDKEIKEWCEQAHFNHIEICPYPTTVIGKDYQGK</sequence>
<reference evidence="1" key="1">
    <citation type="journal article" date="2014" name="Front. Microbiol.">
        <title>High frequency of phylogenetically diverse reductive dehalogenase-homologous genes in deep subseafloor sedimentary metagenomes.</title>
        <authorList>
            <person name="Kawai M."/>
            <person name="Futagami T."/>
            <person name="Toyoda A."/>
            <person name="Takaki Y."/>
            <person name="Nishi S."/>
            <person name="Hori S."/>
            <person name="Arai W."/>
            <person name="Tsubouchi T."/>
            <person name="Morono Y."/>
            <person name="Uchiyama I."/>
            <person name="Ito T."/>
            <person name="Fujiyama A."/>
            <person name="Inagaki F."/>
            <person name="Takami H."/>
        </authorList>
    </citation>
    <scope>NUCLEOTIDE SEQUENCE</scope>
    <source>
        <strain evidence="1">Expedition CK06-06</strain>
    </source>
</reference>
<evidence type="ECO:0000313" key="1">
    <source>
        <dbReference type="EMBL" id="GAG49917.1"/>
    </source>
</evidence>
<protein>
    <submittedName>
        <fullName evidence="1">Uncharacterized protein</fullName>
    </submittedName>
</protein>